<sequence>MGSRLMHLLIADRVTEQIPIVNRSAFLAGSVAPDAVTGDEKDRSHFYEGNTNDFSKRVNLQAFFTKYRDDLPDDYLLGYYVHLIADEL</sequence>
<proteinExistence type="predicted"/>
<dbReference type="EMBL" id="SWFM01000001">
    <property type="protein sequence ID" value="TKD71381.1"/>
    <property type="molecule type" value="Genomic_DNA"/>
</dbReference>
<dbReference type="Pfam" id="PF00882">
    <property type="entry name" value="Zn_dep_PLPC"/>
    <property type="match status" value="1"/>
</dbReference>
<accession>A0A4U1ML04</accession>
<dbReference type="RefSeq" id="WP_136945258.1">
    <property type="nucleotide sequence ID" value="NZ_SWFM01000001.1"/>
</dbReference>
<evidence type="ECO:0000313" key="3">
    <source>
        <dbReference type="Proteomes" id="UP000310541"/>
    </source>
</evidence>
<gene>
    <name evidence="2" type="ORF">FBF83_00795</name>
</gene>
<dbReference type="OrthoDB" id="9810012at2"/>
<evidence type="ECO:0000259" key="1">
    <source>
        <dbReference type="Pfam" id="PF00882"/>
    </source>
</evidence>
<organism evidence="2 3">
    <name type="scientific">Guptibacillus hwajinpoensis</name>
    <dbReference type="NCBI Taxonomy" id="208199"/>
    <lineage>
        <taxon>Bacteria</taxon>
        <taxon>Bacillati</taxon>
        <taxon>Bacillota</taxon>
        <taxon>Bacilli</taxon>
        <taxon>Bacillales</taxon>
        <taxon>Guptibacillaceae</taxon>
        <taxon>Guptibacillus</taxon>
    </lineage>
</organism>
<protein>
    <recommendedName>
        <fullName evidence="1">Phospholipase C/D domain-containing protein</fullName>
    </recommendedName>
</protein>
<dbReference type="AlphaFoldDB" id="A0A4U1ML04"/>
<evidence type="ECO:0000313" key="2">
    <source>
        <dbReference type="EMBL" id="TKD71381.1"/>
    </source>
</evidence>
<dbReference type="InterPro" id="IPR029002">
    <property type="entry name" value="PLPC/GPLD1"/>
</dbReference>
<name>A0A4U1ML04_9BACL</name>
<dbReference type="Proteomes" id="UP000310541">
    <property type="component" value="Unassembled WGS sequence"/>
</dbReference>
<feature type="domain" description="Phospholipase C/D" evidence="1">
    <location>
        <begin position="6"/>
        <end position="86"/>
    </location>
</feature>
<comment type="caution">
    <text evidence="2">The sequence shown here is derived from an EMBL/GenBank/DDBJ whole genome shotgun (WGS) entry which is preliminary data.</text>
</comment>
<reference evidence="2 3" key="1">
    <citation type="submission" date="2019-04" db="EMBL/GenBank/DDBJ databases">
        <title>Genome sequence of Bacillus hwajinpoensis strain Y2.</title>
        <authorList>
            <person name="Fair J.L."/>
            <person name="Maclea K.S."/>
        </authorList>
    </citation>
    <scope>NUCLEOTIDE SEQUENCE [LARGE SCALE GENOMIC DNA]</scope>
    <source>
        <strain evidence="2 3">Y2</strain>
    </source>
</reference>